<keyword evidence="11 13" id="KW-0030">Aminoacyl-tRNA synthetase</keyword>
<dbReference type="InterPro" id="IPR022911">
    <property type="entry name" value="Phe_tRNA_ligase_alpha1_bac"/>
</dbReference>
<proteinExistence type="inferred from homology"/>
<dbReference type="InterPro" id="IPR006195">
    <property type="entry name" value="aa-tRNA-synth_II"/>
</dbReference>
<evidence type="ECO:0000256" key="6">
    <source>
        <dbReference type="ARBA" id="ARBA00022723"/>
    </source>
</evidence>
<dbReference type="GO" id="GO:0000287">
    <property type="term" value="F:magnesium ion binding"/>
    <property type="evidence" value="ECO:0007669"/>
    <property type="project" value="UniProtKB-UniRule"/>
</dbReference>
<evidence type="ECO:0000256" key="1">
    <source>
        <dbReference type="ARBA" id="ARBA00004496"/>
    </source>
</evidence>
<evidence type="ECO:0000256" key="7">
    <source>
        <dbReference type="ARBA" id="ARBA00022741"/>
    </source>
</evidence>
<comment type="caution">
    <text evidence="15">The sequence shown here is derived from an EMBL/GenBank/DDBJ whole genome shotgun (WGS) entry which is preliminary data.</text>
</comment>
<evidence type="ECO:0000259" key="14">
    <source>
        <dbReference type="PROSITE" id="PS50862"/>
    </source>
</evidence>
<dbReference type="Gene3D" id="3.30.930.10">
    <property type="entry name" value="Bira Bifunctional Protein, Domain 2"/>
    <property type="match status" value="1"/>
</dbReference>
<evidence type="ECO:0000256" key="9">
    <source>
        <dbReference type="ARBA" id="ARBA00022842"/>
    </source>
</evidence>
<dbReference type="GO" id="GO:0004826">
    <property type="term" value="F:phenylalanine-tRNA ligase activity"/>
    <property type="evidence" value="ECO:0007669"/>
    <property type="project" value="UniProtKB-UniRule"/>
</dbReference>
<dbReference type="AlphaFoldDB" id="A0A2H0WM94"/>
<keyword evidence="10 13" id="KW-0648">Protein biosynthesis</keyword>
<evidence type="ECO:0000256" key="12">
    <source>
        <dbReference type="ARBA" id="ARBA00049255"/>
    </source>
</evidence>
<dbReference type="GO" id="GO:0005737">
    <property type="term" value="C:cytoplasm"/>
    <property type="evidence" value="ECO:0007669"/>
    <property type="project" value="UniProtKB-SubCell"/>
</dbReference>
<evidence type="ECO:0000313" key="15">
    <source>
        <dbReference type="EMBL" id="PIS13763.1"/>
    </source>
</evidence>
<dbReference type="GO" id="GO:0005524">
    <property type="term" value="F:ATP binding"/>
    <property type="evidence" value="ECO:0007669"/>
    <property type="project" value="UniProtKB-UniRule"/>
</dbReference>
<dbReference type="InterPro" id="IPR004188">
    <property type="entry name" value="Phe-tRNA_ligase_II_N"/>
</dbReference>
<evidence type="ECO:0000256" key="2">
    <source>
        <dbReference type="ARBA" id="ARBA00010207"/>
    </source>
</evidence>
<dbReference type="InterPro" id="IPR010978">
    <property type="entry name" value="tRNA-bd_arm"/>
</dbReference>
<evidence type="ECO:0000256" key="5">
    <source>
        <dbReference type="ARBA" id="ARBA00022598"/>
    </source>
</evidence>
<accession>A0A2H0WM94</accession>
<reference evidence="16" key="1">
    <citation type="submission" date="2017-09" db="EMBL/GenBank/DDBJ databases">
        <title>Depth-based differentiation of microbial function through sediment-hosted aquifers and enrichment of novel symbionts in the deep terrestrial subsurface.</title>
        <authorList>
            <person name="Probst A.J."/>
            <person name="Ladd B."/>
            <person name="Jarett J.K."/>
            <person name="Geller-Mcgrath D.E."/>
            <person name="Sieber C.M.K."/>
            <person name="Emerson J.B."/>
            <person name="Anantharaman K."/>
            <person name="Thomas B.C."/>
            <person name="Malmstrom R."/>
            <person name="Stieglmeier M."/>
            <person name="Klingl A."/>
            <person name="Woyke T."/>
            <person name="Ryan C.M."/>
            <person name="Banfield J.F."/>
        </authorList>
    </citation>
    <scope>NUCLEOTIDE SEQUENCE [LARGE SCALE GENOMIC DNA]</scope>
</reference>
<evidence type="ECO:0000256" key="10">
    <source>
        <dbReference type="ARBA" id="ARBA00022917"/>
    </source>
</evidence>
<keyword evidence="7 13" id="KW-0547">Nucleotide-binding</keyword>
<name>A0A2H0WM94_9BACT</name>
<keyword evidence="5 13" id="KW-0436">Ligase</keyword>
<dbReference type="InterPro" id="IPR045864">
    <property type="entry name" value="aa-tRNA-synth_II/BPL/LPL"/>
</dbReference>
<dbReference type="Pfam" id="PF02912">
    <property type="entry name" value="Phe_tRNA-synt_N"/>
    <property type="match status" value="1"/>
</dbReference>
<evidence type="ECO:0000256" key="3">
    <source>
        <dbReference type="ARBA" id="ARBA00011209"/>
    </source>
</evidence>
<dbReference type="PROSITE" id="PS50862">
    <property type="entry name" value="AA_TRNA_LIGASE_II"/>
    <property type="match status" value="1"/>
</dbReference>
<keyword evidence="4 13" id="KW-0963">Cytoplasm</keyword>
<dbReference type="NCBIfam" id="TIGR00468">
    <property type="entry name" value="pheS"/>
    <property type="match status" value="1"/>
</dbReference>
<dbReference type="SUPFAM" id="SSF46589">
    <property type="entry name" value="tRNA-binding arm"/>
    <property type="match status" value="1"/>
</dbReference>
<dbReference type="SUPFAM" id="SSF55681">
    <property type="entry name" value="Class II aaRS and biotin synthetases"/>
    <property type="match status" value="1"/>
</dbReference>
<keyword evidence="9 13" id="KW-0460">Magnesium</keyword>
<feature type="domain" description="Aminoacyl-transfer RNA synthetases class-II family profile" evidence="14">
    <location>
        <begin position="116"/>
        <end position="315"/>
    </location>
</feature>
<keyword evidence="8 13" id="KW-0067">ATP-binding</keyword>
<dbReference type="InterPro" id="IPR002319">
    <property type="entry name" value="Phenylalanyl-tRNA_Synthase"/>
</dbReference>
<sequence>MDINVIQNLKNQAISGILQAKTPDELERLRINYIGRKGEISSLMKELPGLPEEERQQIGRFLNDAKKAIEESIARQQQTISNRPTERQWLDVTQSGRTGKIGHFHPTSIVINEMFEIFKHLGFSVMEGPEIETDEFNFEKLNLPKDHPARSLQDALYIKEPEIVLRTHTSSVEARVLSELKAPFRIVVAGKCYRYENVNASNNAMFYQFQGVALQKGLSMADLKGTLSYFAKSFFGKNRQVRFRCKYYPEVEPGGGLDLDCPFCHQKGCSVCKDRGWIEMLGCGMIHPNILKEFSYNPKEISGYAFGMGLDRLVMDRFGINDIRSLYNGDITYENSH</sequence>
<protein>
    <recommendedName>
        <fullName evidence="13">Phenylalanine--tRNA ligase alpha subunit</fullName>
        <ecNumber evidence="13">6.1.1.20</ecNumber>
    </recommendedName>
    <alternativeName>
        <fullName evidence="13">Phenylalanyl-tRNA synthetase alpha subunit</fullName>
        <shortName evidence="13">PheRS</shortName>
    </alternativeName>
</protein>
<dbReference type="PANTHER" id="PTHR11538:SF41">
    <property type="entry name" value="PHENYLALANINE--TRNA LIGASE, MITOCHONDRIAL"/>
    <property type="match status" value="1"/>
</dbReference>
<comment type="subunit">
    <text evidence="3 13">Tetramer of two alpha and two beta subunits.</text>
</comment>
<feature type="binding site" evidence="13">
    <location>
        <position position="252"/>
    </location>
    <ligand>
        <name>Mg(2+)</name>
        <dbReference type="ChEBI" id="CHEBI:18420"/>
        <note>shared with beta subunit</note>
    </ligand>
</feature>
<dbReference type="InterPro" id="IPR004529">
    <property type="entry name" value="Phe-tRNA-synth_IIc_asu"/>
</dbReference>
<comment type="cofactor">
    <cofactor evidence="13">
        <name>Mg(2+)</name>
        <dbReference type="ChEBI" id="CHEBI:18420"/>
    </cofactor>
    <text evidence="13">Binds 2 magnesium ions per tetramer.</text>
</comment>
<gene>
    <name evidence="13" type="primary">pheS</name>
    <name evidence="15" type="ORF">COT65_02420</name>
</gene>
<evidence type="ECO:0000313" key="16">
    <source>
        <dbReference type="Proteomes" id="UP000230033"/>
    </source>
</evidence>
<dbReference type="EC" id="6.1.1.20" evidence="13"/>
<comment type="subcellular location">
    <subcellularLocation>
        <location evidence="1 13">Cytoplasm</location>
    </subcellularLocation>
</comment>
<dbReference type="PANTHER" id="PTHR11538">
    <property type="entry name" value="PHENYLALANYL-TRNA SYNTHETASE"/>
    <property type="match status" value="1"/>
</dbReference>
<dbReference type="CDD" id="cd00496">
    <property type="entry name" value="PheRS_alpha_core"/>
    <property type="match status" value="1"/>
</dbReference>
<organism evidence="15 16">
    <name type="scientific">Candidatus Shapirobacteria bacterium CG09_land_8_20_14_0_10_47_13</name>
    <dbReference type="NCBI Taxonomy" id="1974481"/>
    <lineage>
        <taxon>Bacteria</taxon>
        <taxon>Candidatus Shapironibacteriota</taxon>
    </lineage>
</organism>
<evidence type="ECO:0000256" key="8">
    <source>
        <dbReference type="ARBA" id="ARBA00022840"/>
    </source>
</evidence>
<dbReference type="EMBL" id="PEZJ01000031">
    <property type="protein sequence ID" value="PIS13763.1"/>
    <property type="molecule type" value="Genomic_DNA"/>
</dbReference>
<dbReference type="GO" id="GO:0006432">
    <property type="term" value="P:phenylalanyl-tRNA aminoacylation"/>
    <property type="evidence" value="ECO:0007669"/>
    <property type="project" value="UniProtKB-UniRule"/>
</dbReference>
<comment type="catalytic activity">
    <reaction evidence="12 13">
        <text>tRNA(Phe) + L-phenylalanine + ATP = L-phenylalanyl-tRNA(Phe) + AMP + diphosphate + H(+)</text>
        <dbReference type="Rhea" id="RHEA:19413"/>
        <dbReference type="Rhea" id="RHEA-COMP:9668"/>
        <dbReference type="Rhea" id="RHEA-COMP:9699"/>
        <dbReference type="ChEBI" id="CHEBI:15378"/>
        <dbReference type="ChEBI" id="CHEBI:30616"/>
        <dbReference type="ChEBI" id="CHEBI:33019"/>
        <dbReference type="ChEBI" id="CHEBI:58095"/>
        <dbReference type="ChEBI" id="CHEBI:78442"/>
        <dbReference type="ChEBI" id="CHEBI:78531"/>
        <dbReference type="ChEBI" id="CHEBI:456215"/>
        <dbReference type="EC" id="6.1.1.20"/>
    </reaction>
</comment>
<evidence type="ECO:0000256" key="13">
    <source>
        <dbReference type="HAMAP-Rule" id="MF_00281"/>
    </source>
</evidence>
<keyword evidence="6 13" id="KW-0479">Metal-binding</keyword>
<evidence type="ECO:0000256" key="4">
    <source>
        <dbReference type="ARBA" id="ARBA00022490"/>
    </source>
</evidence>
<dbReference type="Proteomes" id="UP000230033">
    <property type="component" value="Unassembled WGS sequence"/>
</dbReference>
<dbReference type="HAMAP" id="MF_00281">
    <property type="entry name" value="Phe_tRNA_synth_alpha1"/>
    <property type="match status" value="1"/>
</dbReference>
<evidence type="ECO:0000256" key="11">
    <source>
        <dbReference type="ARBA" id="ARBA00023146"/>
    </source>
</evidence>
<dbReference type="Pfam" id="PF01409">
    <property type="entry name" value="tRNA-synt_2d"/>
    <property type="match status" value="1"/>
</dbReference>
<comment type="similarity">
    <text evidence="2 13">Belongs to the class-II aminoacyl-tRNA synthetase family. Phe-tRNA synthetase alpha subunit type 1 subfamily.</text>
</comment>
<dbReference type="GO" id="GO:0000049">
    <property type="term" value="F:tRNA binding"/>
    <property type="evidence" value="ECO:0007669"/>
    <property type="project" value="InterPro"/>
</dbReference>